<name>A0A498CPR0_9FIRM</name>
<sequence length="59" mass="6338">MAVTDTNPAPRALLDALPPGLRREILEANLPAGTPDELFRTVELLECQRLLCGGEDPPA</sequence>
<reference evidence="1 2" key="1">
    <citation type="submission" date="2018-10" db="EMBL/GenBank/DDBJ databases">
        <title>Anaerotruncus faecis sp. nov., isolated from human feces.</title>
        <authorList>
            <person name="Wang Y.-J."/>
        </authorList>
    </citation>
    <scope>NUCLEOTIDE SEQUENCE [LARGE SCALE GENOMIC DNA]</scope>
    <source>
        <strain evidence="1 2">22A2-44</strain>
    </source>
</reference>
<comment type="caution">
    <text evidence="1">The sequence shown here is derived from an EMBL/GenBank/DDBJ whole genome shotgun (WGS) entry which is preliminary data.</text>
</comment>
<dbReference type="AlphaFoldDB" id="A0A498CPR0"/>
<gene>
    <name evidence="1" type="ORF">D4A47_03915</name>
</gene>
<evidence type="ECO:0000313" key="2">
    <source>
        <dbReference type="Proteomes" id="UP000276301"/>
    </source>
</evidence>
<protein>
    <submittedName>
        <fullName evidence="1">Uncharacterized protein</fullName>
    </submittedName>
</protein>
<organism evidence="1 2">
    <name type="scientific">Anaerotruncus massiliensis</name>
    <name type="common">ex Liu et al. 2021</name>
    <dbReference type="NCBI Taxonomy" id="2321404"/>
    <lineage>
        <taxon>Bacteria</taxon>
        <taxon>Bacillati</taxon>
        <taxon>Bacillota</taxon>
        <taxon>Clostridia</taxon>
        <taxon>Eubacteriales</taxon>
        <taxon>Oscillospiraceae</taxon>
        <taxon>Anaerotruncus</taxon>
    </lineage>
</organism>
<keyword evidence="2" id="KW-1185">Reference proteome</keyword>
<accession>A0A498CPR0</accession>
<evidence type="ECO:0000313" key="1">
    <source>
        <dbReference type="EMBL" id="RLL13621.1"/>
    </source>
</evidence>
<proteinExistence type="predicted"/>
<dbReference type="Proteomes" id="UP000276301">
    <property type="component" value="Unassembled WGS sequence"/>
</dbReference>
<dbReference type="EMBL" id="RCHT01000003">
    <property type="protein sequence ID" value="RLL13621.1"/>
    <property type="molecule type" value="Genomic_DNA"/>
</dbReference>